<feature type="compositionally biased region" description="Basic and acidic residues" evidence="9">
    <location>
        <begin position="13"/>
        <end position="24"/>
    </location>
</feature>
<evidence type="ECO:0000256" key="2">
    <source>
        <dbReference type="ARBA" id="ARBA00022801"/>
    </source>
</evidence>
<evidence type="ECO:0000259" key="11">
    <source>
        <dbReference type="PROSITE" id="PS50287"/>
    </source>
</evidence>
<comment type="caution">
    <text evidence="7">Lacks conserved residue(s) required for the propagation of feature annotation.</text>
</comment>
<comment type="caution">
    <text evidence="12">The sequence shown here is derived from an EMBL/GenBank/DDBJ whole genome shotgun (WGS) entry which is preliminary data.</text>
</comment>
<evidence type="ECO:0000313" key="12">
    <source>
        <dbReference type="EMBL" id="GBP27456.1"/>
    </source>
</evidence>
<dbReference type="InterPro" id="IPR018114">
    <property type="entry name" value="TRYPSIN_HIS"/>
</dbReference>
<dbReference type="InterPro" id="IPR001190">
    <property type="entry name" value="SRCR"/>
</dbReference>
<feature type="domain" description="Peptidase S1" evidence="10">
    <location>
        <begin position="881"/>
        <end position="1289"/>
    </location>
</feature>
<dbReference type="GO" id="GO:0004252">
    <property type="term" value="F:serine-type endopeptidase activity"/>
    <property type="evidence" value="ECO:0007669"/>
    <property type="project" value="InterPro"/>
</dbReference>
<dbReference type="OrthoDB" id="10016557at2759"/>
<dbReference type="EMBL" id="BGZK01000194">
    <property type="protein sequence ID" value="GBP27456.1"/>
    <property type="molecule type" value="Genomic_DNA"/>
</dbReference>
<feature type="disulfide bond" evidence="6">
    <location>
        <begin position="675"/>
        <end position="690"/>
    </location>
</feature>
<feature type="disulfide bond" evidence="6">
    <location>
        <begin position="1244"/>
        <end position="1259"/>
    </location>
</feature>
<evidence type="ECO:0000259" key="10">
    <source>
        <dbReference type="PROSITE" id="PS50240"/>
    </source>
</evidence>
<dbReference type="CDD" id="cd00190">
    <property type="entry name" value="Tryp_SPc"/>
    <property type="match status" value="1"/>
</dbReference>
<dbReference type="InterPro" id="IPR009003">
    <property type="entry name" value="Peptidase_S1_PA"/>
</dbReference>
<name>A0A4C1UN85_EUMVA</name>
<feature type="disulfide bond" evidence="6">
    <location>
        <begin position="1161"/>
        <end position="1179"/>
    </location>
</feature>
<feature type="disulfide bond" evidence="6">
    <location>
        <begin position="1154"/>
        <end position="1166"/>
    </location>
</feature>
<feature type="disulfide bond" evidence="6">
    <location>
        <begin position="713"/>
        <end position="728"/>
    </location>
</feature>
<keyword evidence="5" id="KW-0325">Glycoprotein</keyword>
<dbReference type="PROSITE" id="PS01209">
    <property type="entry name" value="LDLRA_1"/>
    <property type="match status" value="3"/>
</dbReference>
<dbReference type="PROSITE" id="PS00135">
    <property type="entry name" value="TRYPSIN_SER"/>
    <property type="match status" value="1"/>
</dbReference>
<evidence type="ECO:0000256" key="1">
    <source>
        <dbReference type="ARBA" id="ARBA00022670"/>
    </source>
</evidence>
<dbReference type="Pfam" id="PF09342">
    <property type="entry name" value="DUF1986"/>
    <property type="match status" value="1"/>
</dbReference>
<keyword evidence="4 6" id="KW-1015">Disulfide bond</keyword>
<dbReference type="FunFam" id="2.40.10.10:FF:000003">
    <property type="entry name" value="Transmembrane serine protease 3"/>
    <property type="match status" value="1"/>
</dbReference>
<evidence type="ECO:0000256" key="6">
    <source>
        <dbReference type="PROSITE-ProRule" id="PRU00124"/>
    </source>
</evidence>
<feature type="compositionally biased region" description="Polar residues" evidence="9">
    <location>
        <begin position="511"/>
        <end position="540"/>
    </location>
</feature>
<feature type="disulfide bond" evidence="6">
    <location>
        <begin position="275"/>
        <end position="287"/>
    </location>
</feature>
<dbReference type="InterPro" id="IPR033116">
    <property type="entry name" value="TRYPSIN_SER"/>
</dbReference>
<keyword evidence="1 8" id="KW-0645">Protease</keyword>
<dbReference type="Gene3D" id="4.10.400.10">
    <property type="entry name" value="Low-density Lipoprotein Receptor"/>
    <property type="match status" value="5"/>
</dbReference>
<dbReference type="PRINTS" id="PR00261">
    <property type="entry name" value="LDLRECEPTOR"/>
</dbReference>
<feature type="region of interest" description="Disordered" evidence="9">
    <location>
        <begin position="511"/>
        <end position="564"/>
    </location>
</feature>
<dbReference type="InterPro" id="IPR015420">
    <property type="entry name" value="Peptidase_S1A_nudel"/>
</dbReference>
<keyword evidence="2 8" id="KW-0378">Hydrolase</keyword>
<dbReference type="InterPro" id="IPR023415">
    <property type="entry name" value="LDLR_class-A_CS"/>
</dbReference>
<evidence type="ECO:0000313" key="13">
    <source>
        <dbReference type="Proteomes" id="UP000299102"/>
    </source>
</evidence>
<dbReference type="SUPFAM" id="SSF50494">
    <property type="entry name" value="Trypsin-like serine proteases"/>
    <property type="match status" value="2"/>
</dbReference>
<dbReference type="Pfam" id="PF00057">
    <property type="entry name" value="Ldl_recept_a"/>
    <property type="match status" value="3"/>
</dbReference>
<feature type="domain" description="Peptidase S1" evidence="10">
    <location>
        <begin position="26"/>
        <end position="262"/>
    </location>
</feature>
<feature type="domain" description="SRCR" evidence="11">
    <location>
        <begin position="729"/>
        <end position="790"/>
    </location>
</feature>
<evidence type="ECO:0000256" key="9">
    <source>
        <dbReference type="SAM" id="MobiDB-lite"/>
    </source>
</evidence>
<sequence>MRRYKRASTVRNKRPESRNKRMESRVVGGSPSQPAAWPWVVAVYRDGTFHCGGVILDHRWVLSAAHCVDKFWNYYFEIKAGMLRRFSFSPQEQNLRVTHIITNQFYDRKDMTNDLALMRVTPEILFSRWVRPICLPRPDTIGHDWKWGPPPGTMCTAVGWGATAEHGSDPDHLREVELPIWKKCNHREDLLGNEICAGYVEGGKDSCQGDSGGPLLCRNPLNSQQWYVAGIVSHGSGCARKGEPGVYARVSLQLDWINFHTTSANLPTIRPKRECPSFKCVSGIPKCLNMSKVCDKIVDCLNAEDELNCDSMRNNSPFENILSIKSVDNFTSSENSNGPFEFERAANPNTVQKSNEDTTISTDSVTSNVLDGITIDDLEEDSASKRRPTKKYFAAHGEKDSKTTMNLNENVVTSTPTEQVSLNSIVSSTKQTESTTNANELTSETTNKYSTKINDRITTENDDLSGQATYIATETMTDQSTIADLTTKTTDILLTSLINDNVATISEKVSTDTPIDTKSQDNIVTTPMSVARTSDQGNDSMNKERSQEQSPDKEITNNNATVNDNEKDVLNNEFFPHINVTQEILAENKELLSDKNGSKNIDSKLLSGVTHELVFIPAKQKKQHHIPRIFNCHRVQQSIPYHLRCDHKADCEDGTDEHGCACADYIATFNEKLLCDGIIDCGDGTDELNCFECDADHFLCKSSRTCIPMKHVCDETAECPSGEDERDCFALSNGKSMVVDFEGKPKINLEGFVTKRHEDGWDVVCEDDLSNARQEQAANHICRYLGFSAANRFVVKYINIKEDKILKVSDATTETRRKRQTTTLPVQFTYKSNNDFEDARHIVITEPELLKEHCVPNLTKICMTLYVYCEPTLFTDFSLLDVGQEMQVDRSSEPDKRNSEVVHKQWPWAARVYFEGEYRCTGILIDLSWVVVGQACLWDTLISKHYVTVVLGTVRALDAGHGPHEQAIRVDYKKDLYNNQVMLLHLIHPAVYSSMVKPMVIPFYSEDTKEDTCVAIGQDDERHIINVFLKSTDICEPNKRCYTRLTKENICPPGIDSKRPWVGMVACHTARGWSPKATFVEHRGECGAKSISTNAESDTVECDGTRCARGRCVPLAKTCDGVRDCEDSADEAEGACAKKQKLCSIDPYQRACECASGQLKCKNGRCISKELFGNSRDDCEDGSDEPSRLTCSQYLARTAPHKLCDGFLHCADRSDEEPAFCKCFAKRSYKCGSSHDCVAPDLVCDGVRDCPNGKDESTCLGLRAPEGAAYGTGEVIKRSYGVWHTKCYSTSNHTRTELESICRELGFLSGHAKQLPPFKQQSALTKVVTNDFSDVILNSNTSIKFRSSDEPFARSVPEENKECYPVYIECL</sequence>
<reference evidence="12 13" key="1">
    <citation type="journal article" date="2019" name="Commun. Biol.">
        <title>The bagworm genome reveals a unique fibroin gene that provides high tensile strength.</title>
        <authorList>
            <person name="Kono N."/>
            <person name="Nakamura H."/>
            <person name="Ohtoshi R."/>
            <person name="Tomita M."/>
            <person name="Numata K."/>
            <person name="Arakawa K."/>
        </authorList>
    </citation>
    <scope>NUCLEOTIDE SEQUENCE [LARGE SCALE GENOMIC DNA]</scope>
</reference>
<dbReference type="STRING" id="151549.A0A4C1UN85"/>
<dbReference type="Pfam" id="PF00089">
    <property type="entry name" value="Trypsin"/>
    <property type="match status" value="1"/>
</dbReference>
<dbReference type="GO" id="GO:0016020">
    <property type="term" value="C:membrane"/>
    <property type="evidence" value="ECO:0007669"/>
    <property type="project" value="InterPro"/>
</dbReference>
<keyword evidence="3 8" id="KW-0720">Serine protease</keyword>
<gene>
    <name evidence="12" type="primary">ndl</name>
    <name evidence="12" type="ORF">EVAR_14277_1</name>
</gene>
<feature type="domain" description="SRCR" evidence="11">
    <location>
        <begin position="1262"/>
        <end position="1307"/>
    </location>
</feature>
<evidence type="ECO:0000256" key="5">
    <source>
        <dbReference type="ARBA" id="ARBA00023180"/>
    </source>
</evidence>
<dbReference type="InterPro" id="IPR002172">
    <property type="entry name" value="LDrepeatLR_classA_rpt"/>
</dbReference>
<dbReference type="Proteomes" id="UP000299102">
    <property type="component" value="Unassembled WGS sequence"/>
</dbReference>
<accession>A0A4C1UN85</accession>
<dbReference type="CDD" id="cd00112">
    <property type="entry name" value="LDLa"/>
    <property type="match status" value="7"/>
</dbReference>
<evidence type="ECO:0000256" key="8">
    <source>
        <dbReference type="RuleBase" id="RU363034"/>
    </source>
</evidence>
<dbReference type="PROSITE" id="PS50287">
    <property type="entry name" value="SRCR_2"/>
    <property type="match status" value="2"/>
</dbReference>
<dbReference type="PROSITE" id="PS00134">
    <property type="entry name" value="TRYPSIN_HIS"/>
    <property type="match status" value="1"/>
</dbReference>
<feature type="compositionally biased region" description="Basic residues" evidence="9">
    <location>
        <begin position="1"/>
        <end position="12"/>
    </location>
</feature>
<feature type="region of interest" description="Disordered" evidence="9">
    <location>
        <begin position="1"/>
        <end position="30"/>
    </location>
</feature>
<keyword evidence="13" id="KW-1185">Reference proteome</keyword>
<dbReference type="InterPro" id="IPR036772">
    <property type="entry name" value="SRCR-like_dom_sf"/>
</dbReference>
<feature type="disulfide bond" evidence="6">
    <location>
        <begin position="294"/>
        <end position="309"/>
    </location>
</feature>
<dbReference type="GO" id="GO:0006508">
    <property type="term" value="P:proteolysis"/>
    <property type="evidence" value="ECO:0007669"/>
    <property type="project" value="UniProtKB-KW"/>
</dbReference>
<dbReference type="PANTHER" id="PTHR24258:SF116">
    <property type="entry name" value="FI16631P1-RELATED"/>
    <property type="match status" value="1"/>
</dbReference>
<dbReference type="Gene3D" id="2.40.10.10">
    <property type="entry name" value="Trypsin-like serine proteases"/>
    <property type="match status" value="2"/>
</dbReference>
<dbReference type="SMART" id="SM00192">
    <property type="entry name" value="LDLa"/>
    <property type="match status" value="6"/>
</dbReference>
<dbReference type="PROSITE" id="PS50068">
    <property type="entry name" value="LDLRA_2"/>
    <property type="match status" value="6"/>
</dbReference>
<feature type="disulfide bond" evidence="6">
    <location>
        <begin position="1107"/>
        <end position="1125"/>
    </location>
</feature>
<dbReference type="InterPro" id="IPR043504">
    <property type="entry name" value="Peptidase_S1_PA_chymotrypsin"/>
</dbReference>
<dbReference type="InterPro" id="IPR001254">
    <property type="entry name" value="Trypsin_dom"/>
</dbReference>
<dbReference type="PROSITE" id="PS50240">
    <property type="entry name" value="TRYPSIN_DOM"/>
    <property type="match status" value="2"/>
</dbReference>
<dbReference type="PANTHER" id="PTHR24258">
    <property type="entry name" value="SERINE PROTEASE-RELATED"/>
    <property type="match status" value="1"/>
</dbReference>
<feature type="compositionally biased region" description="Basic and acidic residues" evidence="9">
    <location>
        <begin position="541"/>
        <end position="555"/>
    </location>
</feature>
<proteinExistence type="predicted"/>
<dbReference type="SMART" id="SM00020">
    <property type="entry name" value="Tryp_SPc"/>
    <property type="match status" value="1"/>
</dbReference>
<dbReference type="SUPFAM" id="SSF57424">
    <property type="entry name" value="LDL receptor-like module"/>
    <property type="match status" value="6"/>
</dbReference>
<protein>
    <submittedName>
        <fullName evidence="12">Serine protease nudel</fullName>
    </submittedName>
</protein>
<evidence type="ECO:0000256" key="3">
    <source>
        <dbReference type="ARBA" id="ARBA00022825"/>
    </source>
</evidence>
<organism evidence="12 13">
    <name type="scientific">Eumeta variegata</name>
    <name type="common">Bagworm moth</name>
    <name type="synonym">Eumeta japonica</name>
    <dbReference type="NCBI Taxonomy" id="151549"/>
    <lineage>
        <taxon>Eukaryota</taxon>
        <taxon>Metazoa</taxon>
        <taxon>Ecdysozoa</taxon>
        <taxon>Arthropoda</taxon>
        <taxon>Hexapoda</taxon>
        <taxon>Insecta</taxon>
        <taxon>Pterygota</taxon>
        <taxon>Neoptera</taxon>
        <taxon>Endopterygota</taxon>
        <taxon>Lepidoptera</taxon>
        <taxon>Glossata</taxon>
        <taxon>Ditrysia</taxon>
        <taxon>Tineoidea</taxon>
        <taxon>Psychidae</taxon>
        <taxon>Oiketicinae</taxon>
        <taxon>Eumeta</taxon>
    </lineage>
</organism>
<dbReference type="Gene3D" id="2.40.128.620">
    <property type="match status" value="1"/>
</dbReference>
<evidence type="ECO:0000256" key="7">
    <source>
        <dbReference type="PROSITE-ProRule" id="PRU00196"/>
    </source>
</evidence>
<dbReference type="SUPFAM" id="SSF56487">
    <property type="entry name" value="SRCR-like"/>
    <property type="match status" value="1"/>
</dbReference>
<dbReference type="InterPro" id="IPR036055">
    <property type="entry name" value="LDL_receptor-like_sf"/>
</dbReference>
<evidence type="ECO:0000256" key="4">
    <source>
        <dbReference type="ARBA" id="ARBA00023157"/>
    </source>
</evidence>